<dbReference type="InterPro" id="IPR001314">
    <property type="entry name" value="Peptidase_S1A"/>
</dbReference>
<keyword evidence="6" id="KW-1185">Reference proteome</keyword>
<dbReference type="CDD" id="cd00190">
    <property type="entry name" value="Tryp_SPc"/>
    <property type="match status" value="1"/>
</dbReference>
<dbReference type="GO" id="GO:0004252">
    <property type="term" value="F:serine-type endopeptidase activity"/>
    <property type="evidence" value="ECO:0007669"/>
    <property type="project" value="InterPro"/>
</dbReference>
<dbReference type="Gene3D" id="2.40.10.10">
    <property type="entry name" value="Trypsin-like serine proteases"/>
    <property type="match status" value="1"/>
</dbReference>
<dbReference type="Proteomes" id="UP001329430">
    <property type="component" value="Chromosome 7"/>
</dbReference>
<dbReference type="EMBL" id="JAVRBK010000007">
    <property type="protein sequence ID" value="KAK5641590.1"/>
    <property type="molecule type" value="Genomic_DNA"/>
</dbReference>
<dbReference type="SMART" id="SM00020">
    <property type="entry name" value="Tryp_SPc"/>
    <property type="match status" value="1"/>
</dbReference>
<dbReference type="InterPro" id="IPR043504">
    <property type="entry name" value="Peptidase_S1_PA_chymotrypsin"/>
</dbReference>
<dbReference type="SUPFAM" id="SSF50494">
    <property type="entry name" value="Trypsin-like serine proteases"/>
    <property type="match status" value="1"/>
</dbReference>
<protein>
    <recommendedName>
        <fullName evidence="4">Peptidase S1 domain-containing protein</fullName>
    </recommendedName>
</protein>
<evidence type="ECO:0000256" key="1">
    <source>
        <dbReference type="ARBA" id="ARBA00023157"/>
    </source>
</evidence>
<gene>
    <name evidence="5" type="ORF">RI129_010137</name>
</gene>
<keyword evidence="1" id="KW-1015">Disulfide bond</keyword>
<feature type="domain" description="Peptidase S1" evidence="4">
    <location>
        <begin position="51"/>
        <end position="284"/>
    </location>
</feature>
<evidence type="ECO:0000313" key="6">
    <source>
        <dbReference type="Proteomes" id="UP001329430"/>
    </source>
</evidence>
<feature type="signal peptide" evidence="3">
    <location>
        <begin position="1"/>
        <end position="18"/>
    </location>
</feature>
<evidence type="ECO:0000313" key="5">
    <source>
        <dbReference type="EMBL" id="KAK5641590.1"/>
    </source>
</evidence>
<dbReference type="FunFam" id="2.40.10.10:FF:000002">
    <property type="entry name" value="Transmembrane protease serine"/>
    <property type="match status" value="1"/>
</dbReference>
<dbReference type="InterPro" id="IPR033116">
    <property type="entry name" value="TRYPSIN_SER"/>
</dbReference>
<proteinExistence type="inferred from homology"/>
<dbReference type="Pfam" id="PF00089">
    <property type="entry name" value="Trypsin"/>
    <property type="match status" value="1"/>
</dbReference>
<comment type="similarity">
    <text evidence="2">Belongs to the peptidase S1 family. CLIP subfamily.</text>
</comment>
<dbReference type="PRINTS" id="PR00722">
    <property type="entry name" value="CHYMOTRYPSIN"/>
</dbReference>
<accession>A0AAN7V3W1</accession>
<keyword evidence="3" id="KW-0732">Signal</keyword>
<dbReference type="PROSITE" id="PS50240">
    <property type="entry name" value="TRYPSIN_DOM"/>
    <property type="match status" value="1"/>
</dbReference>
<feature type="chain" id="PRO_5043049619" description="Peptidase S1 domain-containing protein" evidence="3">
    <location>
        <begin position="19"/>
        <end position="291"/>
    </location>
</feature>
<dbReference type="FunFam" id="2.40.10.10:FF:000068">
    <property type="entry name" value="transmembrane protease serine 2"/>
    <property type="match status" value="1"/>
</dbReference>
<comment type="caution">
    <text evidence="5">The sequence shown here is derived from an EMBL/GenBank/DDBJ whole genome shotgun (WGS) entry which is preliminary data.</text>
</comment>
<evidence type="ECO:0000256" key="2">
    <source>
        <dbReference type="ARBA" id="ARBA00024195"/>
    </source>
</evidence>
<sequence>MLHFVLYLLFCCCCLNDALLLQARSGGFPKFPVESCGVRGVPWTPEREARVVGGQIPPYGAIPWQVQLRRGGEHQCGGALLSNRLVLTVAHCWTEGLVAVAGSLAIPGRSSAEQSVRVERAVPHPEFRKYGPYSNDIALLVLSEPGIQIGPLSRPACLSLRTPPAGTWCEVSGWGATDPSYPDQISPSLRAAVVPLLSLDICRKEGIYGGRQQPILDSMVCAGRLNGGVDACGGDSGGPLVCEINGRMELTGLVSWGDGCAKRDRPGVYTRISNYISWIKQVAKHYGVDYQ</sequence>
<dbReference type="InterPro" id="IPR009003">
    <property type="entry name" value="Peptidase_S1_PA"/>
</dbReference>
<evidence type="ECO:0000259" key="4">
    <source>
        <dbReference type="PROSITE" id="PS50240"/>
    </source>
</evidence>
<reference evidence="5 6" key="1">
    <citation type="journal article" date="2024" name="Insects">
        <title>An Improved Chromosome-Level Genome Assembly of the Firefly Pyrocoelia pectoralis.</title>
        <authorList>
            <person name="Fu X."/>
            <person name="Meyer-Rochow V.B."/>
            <person name="Ballantyne L."/>
            <person name="Zhu X."/>
        </authorList>
    </citation>
    <scope>NUCLEOTIDE SEQUENCE [LARGE SCALE GENOMIC DNA]</scope>
    <source>
        <strain evidence="5">XCY_ONT2</strain>
    </source>
</reference>
<evidence type="ECO:0000256" key="3">
    <source>
        <dbReference type="SAM" id="SignalP"/>
    </source>
</evidence>
<dbReference type="PROSITE" id="PS00135">
    <property type="entry name" value="TRYPSIN_SER"/>
    <property type="match status" value="1"/>
</dbReference>
<dbReference type="InterPro" id="IPR001254">
    <property type="entry name" value="Trypsin_dom"/>
</dbReference>
<name>A0AAN7V3W1_9COLE</name>
<dbReference type="PANTHER" id="PTHR24252:SF10">
    <property type="entry name" value="SERINE PROTEASE 56"/>
    <property type="match status" value="1"/>
</dbReference>
<dbReference type="AlphaFoldDB" id="A0AAN7V3W1"/>
<dbReference type="PANTHER" id="PTHR24252">
    <property type="entry name" value="ACROSIN-RELATED"/>
    <property type="match status" value="1"/>
</dbReference>
<dbReference type="GO" id="GO:0006508">
    <property type="term" value="P:proteolysis"/>
    <property type="evidence" value="ECO:0007669"/>
    <property type="project" value="InterPro"/>
</dbReference>
<organism evidence="5 6">
    <name type="scientific">Pyrocoelia pectoralis</name>
    <dbReference type="NCBI Taxonomy" id="417401"/>
    <lineage>
        <taxon>Eukaryota</taxon>
        <taxon>Metazoa</taxon>
        <taxon>Ecdysozoa</taxon>
        <taxon>Arthropoda</taxon>
        <taxon>Hexapoda</taxon>
        <taxon>Insecta</taxon>
        <taxon>Pterygota</taxon>
        <taxon>Neoptera</taxon>
        <taxon>Endopterygota</taxon>
        <taxon>Coleoptera</taxon>
        <taxon>Polyphaga</taxon>
        <taxon>Elateriformia</taxon>
        <taxon>Elateroidea</taxon>
        <taxon>Lampyridae</taxon>
        <taxon>Lampyrinae</taxon>
        <taxon>Pyrocoelia</taxon>
    </lineage>
</organism>